<evidence type="ECO:0000313" key="2">
    <source>
        <dbReference type="EMBL" id="KAJ8895570.1"/>
    </source>
</evidence>
<evidence type="ECO:0000313" key="3">
    <source>
        <dbReference type="Proteomes" id="UP001159363"/>
    </source>
</evidence>
<evidence type="ECO:0008006" key="4">
    <source>
        <dbReference type="Google" id="ProtNLM"/>
    </source>
</evidence>
<comment type="caution">
    <text evidence="2">The sequence shown here is derived from an EMBL/GenBank/DDBJ whole genome shotgun (WGS) entry which is preliminary data.</text>
</comment>
<feature type="chain" id="PRO_5047166729" description="Secreted protein" evidence="1">
    <location>
        <begin position="21"/>
        <end position="95"/>
    </location>
</feature>
<protein>
    <recommendedName>
        <fullName evidence="4">Secreted protein</fullName>
    </recommendedName>
</protein>
<feature type="signal peptide" evidence="1">
    <location>
        <begin position="1"/>
        <end position="20"/>
    </location>
</feature>
<accession>A0ABQ9IHC6</accession>
<name>A0ABQ9IHC6_9NEOP</name>
<dbReference type="Proteomes" id="UP001159363">
    <property type="component" value="Chromosome 1"/>
</dbReference>
<evidence type="ECO:0000256" key="1">
    <source>
        <dbReference type="SAM" id="SignalP"/>
    </source>
</evidence>
<dbReference type="EMBL" id="JARBHB010000001">
    <property type="protein sequence ID" value="KAJ8895570.1"/>
    <property type="molecule type" value="Genomic_DNA"/>
</dbReference>
<proteinExistence type="predicted"/>
<reference evidence="2 3" key="1">
    <citation type="submission" date="2023-02" db="EMBL/GenBank/DDBJ databases">
        <title>LHISI_Scaffold_Assembly.</title>
        <authorList>
            <person name="Stuart O.P."/>
            <person name="Cleave R."/>
            <person name="Magrath M.J.L."/>
            <person name="Mikheyev A.S."/>
        </authorList>
    </citation>
    <scope>NUCLEOTIDE SEQUENCE [LARGE SCALE GENOMIC DNA]</scope>
    <source>
        <strain evidence="2">Daus_M_001</strain>
        <tissue evidence="2">Leg muscle</tissue>
    </source>
</reference>
<keyword evidence="3" id="KW-1185">Reference proteome</keyword>
<gene>
    <name evidence="2" type="ORF">PR048_000906</name>
</gene>
<keyword evidence="1" id="KW-0732">Signal</keyword>
<organism evidence="2 3">
    <name type="scientific">Dryococelus australis</name>
    <dbReference type="NCBI Taxonomy" id="614101"/>
    <lineage>
        <taxon>Eukaryota</taxon>
        <taxon>Metazoa</taxon>
        <taxon>Ecdysozoa</taxon>
        <taxon>Arthropoda</taxon>
        <taxon>Hexapoda</taxon>
        <taxon>Insecta</taxon>
        <taxon>Pterygota</taxon>
        <taxon>Neoptera</taxon>
        <taxon>Polyneoptera</taxon>
        <taxon>Phasmatodea</taxon>
        <taxon>Verophasmatodea</taxon>
        <taxon>Anareolatae</taxon>
        <taxon>Phasmatidae</taxon>
        <taxon>Eurycanthinae</taxon>
        <taxon>Dryococelus</taxon>
    </lineage>
</organism>
<sequence>MLHILHLLALTGFFCRHCILNWDFSKTLLRLWIRMAEVTQKSRKEFLGVNKLELCSEMVISRICSVQFKKSAWRALKGFSRHFLGNHKSPTFVIL</sequence>